<dbReference type="GO" id="GO:0005886">
    <property type="term" value="C:plasma membrane"/>
    <property type="evidence" value="ECO:0007669"/>
    <property type="project" value="UniProtKB-SubCell"/>
</dbReference>
<dbReference type="EMBL" id="FNXB01000018">
    <property type="protein sequence ID" value="SEI00357.1"/>
    <property type="molecule type" value="Genomic_DNA"/>
</dbReference>
<keyword evidence="10" id="KW-1185">Reference proteome</keyword>
<evidence type="ECO:0000256" key="4">
    <source>
        <dbReference type="ARBA" id="ARBA00022989"/>
    </source>
</evidence>
<dbReference type="NCBIfam" id="TIGR00374">
    <property type="entry name" value="flippase-like domain"/>
    <property type="match status" value="1"/>
</dbReference>
<evidence type="ECO:0000313" key="9">
    <source>
        <dbReference type="Proteomes" id="UP000183063"/>
    </source>
</evidence>
<dbReference type="STRING" id="501024.RTCCBAU85039_3629"/>
<dbReference type="PANTHER" id="PTHR40277">
    <property type="entry name" value="BLL5419 PROTEIN"/>
    <property type="match status" value="1"/>
</dbReference>
<feature type="transmembrane region" description="Helical" evidence="6">
    <location>
        <begin position="281"/>
        <end position="308"/>
    </location>
</feature>
<dbReference type="InterPro" id="IPR022791">
    <property type="entry name" value="L-PG_synthase/AglD"/>
</dbReference>
<evidence type="ECO:0008006" key="11">
    <source>
        <dbReference type="Google" id="ProtNLM"/>
    </source>
</evidence>
<keyword evidence="3 6" id="KW-0812">Transmembrane</keyword>
<proteinExistence type="predicted"/>
<evidence type="ECO:0000256" key="2">
    <source>
        <dbReference type="ARBA" id="ARBA00022475"/>
    </source>
</evidence>
<dbReference type="OrthoDB" id="9788795at2"/>
<feature type="transmembrane region" description="Helical" evidence="6">
    <location>
        <begin position="209"/>
        <end position="228"/>
    </location>
</feature>
<feature type="transmembrane region" description="Helical" evidence="6">
    <location>
        <begin position="128"/>
        <end position="148"/>
    </location>
</feature>
<feature type="transmembrane region" description="Helical" evidence="6">
    <location>
        <begin position="47"/>
        <end position="67"/>
    </location>
</feature>
<dbReference type="AlphaFoldDB" id="A0A1H8NTU5"/>
<reference evidence="7" key="2">
    <citation type="submission" date="2016-10" db="EMBL/GenBank/DDBJ databases">
        <authorList>
            <person name="de Groot N.N."/>
        </authorList>
    </citation>
    <scope>NUCLEOTIDE SEQUENCE [LARGE SCALE GENOMIC DNA]</scope>
    <source>
        <strain evidence="7">CCBAU85039</strain>
    </source>
</reference>
<dbReference type="RefSeq" id="WP_072377390.1">
    <property type="nucleotide sequence ID" value="NZ_FNXB01000018.1"/>
</dbReference>
<reference evidence="9" key="1">
    <citation type="submission" date="2016-10" db="EMBL/GenBank/DDBJ databases">
        <authorList>
            <person name="Wibberg D."/>
        </authorList>
    </citation>
    <scope>NUCLEOTIDE SEQUENCE [LARGE SCALE GENOMIC DNA]</scope>
</reference>
<evidence type="ECO:0000256" key="6">
    <source>
        <dbReference type="SAM" id="Phobius"/>
    </source>
</evidence>
<evidence type="ECO:0000256" key="3">
    <source>
        <dbReference type="ARBA" id="ARBA00022692"/>
    </source>
</evidence>
<keyword evidence="2" id="KW-1003">Cell membrane</keyword>
<feature type="transmembrane region" description="Helical" evidence="6">
    <location>
        <begin position="240"/>
        <end position="261"/>
    </location>
</feature>
<evidence type="ECO:0000313" key="7">
    <source>
        <dbReference type="EMBL" id="SEI00357.1"/>
    </source>
</evidence>
<reference evidence="8 10" key="3">
    <citation type="submission" date="2016-10" db="EMBL/GenBank/DDBJ databases">
        <authorList>
            <person name="Varghese N."/>
            <person name="Submissions S."/>
        </authorList>
    </citation>
    <scope>NUCLEOTIDE SEQUENCE [LARGE SCALE GENOMIC DNA]</scope>
    <source>
        <strain evidence="8 10">CGMCC 1.7071</strain>
    </source>
</reference>
<dbReference type="Pfam" id="PF03706">
    <property type="entry name" value="LPG_synthase_TM"/>
    <property type="match status" value="1"/>
</dbReference>
<feature type="transmembrane region" description="Helical" evidence="6">
    <location>
        <begin position="7"/>
        <end position="27"/>
    </location>
</feature>
<protein>
    <recommendedName>
        <fullName evidence="11">Flippase-like domain-containing protein</fullName>
    </recommendedName>
</protein>
<keyword evidence="4 6" id="KW-1133">Transmembrane helix</keyword>
<gene>
    <name evidence="7" type="ORF">RTCCBAU85039_3629</name>
    <name evidence="8" type="ORF">SAMN05216228_101579</name>
</gene>
<name>A0A1H8NTU5_9HYPH</name>
<dbReference type="Proteomes" id="UP000198939">
    <property type="component" value="Unassembled WGS sequence"/>
</dbReference>
<dbReference type="PANTHER" id="PTHR40277:SF1">
    <property type="entry name" value="BLL5419 PROTEIN"/>
    <property type="match status" value="1"/>
</dbReference>
<accession>A0A1H8NTU5</accession>
<dbReference type="EMBL" id="FOCV01000015">
    <property type="protein sequence ID" value="SEO33070.1"/>
    <property type="molecule type" value="Genomic_DNA"/>
</dbReference>
<evidence type="ECO:0000256" key="1">
    <source>
        <dbReference type="ARBA" id="ARBA00004651"/>
    </source>
</evidence>
<keyword evidence="5 6" id="KW-0472">Membrane</keyword>
<evidence type="ECO:0000256" key="5">
    <source>
        <dbReference type="ARBA" id="ARBA00023136"/>
    </source>
</evidence>
<dbReference type="Proteomes" id="UP000183063">
    <property type="component" value="Unassembled WGS sequence"/>
</dbReference>
<comment type="subcellular location">
    <subcellularLocation>
        <location evidence="1">Cell membrane</location>
        <topology evidence="1">Multi-pass membrane protein</topology>
    </subcellularLocation>
</comment>
<evidence type="ECO:0000313" key="10">
    <source>
        <dbReference type="Proteomes" id="UP000198939"/>
    </source>
</evidence>
<sequence>MTLLARVKPIMFVVAKLAMSAGAIYFLLQRVNIQQVLSFRVVNFPALALAVLAAMGLVFLQAVRWYLVANSSGIAINLRKAIIAVWFGHFLNNLLPTSTAGDVVRNYTLKYESGAQGRWVGVLITEKFAAMFTALIVATSTALVAGLPGMPREVTLLVILVLAAMMAGYLCLWFIKKAFSSHLSHRIRTYLAETIAAIATLASTSLGRWALICSLAVNLGMAMIFYMSSVIVGVHVDLSYCFFVVPVFSVIASLPISYGGWGVRELSGVHLLGLLGIASDAAFAVTVVYGVINLLSCIPGLLAGRIFVKSTKLQRSAHKIGTVRR</sequence>
<evidence type="ECO:0000313" key="8">
    <source>
        <dbReference type="EMBL" id="SEO33070.1"/>
    </source>
</evidence>
<organism evidence="7 9">
    <name type="scientific">Rhizobium tibeticum</name>
    <dbReference type="NCBI Taxonomy" id="501024"/>
    <lineage>
        <taxon>Bacteria</taxon>
        <taxon>Pseudomonadati</taxon>
        <taxon>Pseudomonadota</taxon>
        <taxon>Alphaproteobacteria</taxon>
        <taxon>Hyphomicrobiales</taxon>
        <taxon>Rhizobiaceae</taxon>
        <taxon>Rhizobium/Agrobacterium group</taxon>
        <taxon>Rhizobium</taxon>
    </lineage>
</organism>
<feature type="transmembrane region" description="Helical" evidence="6">
    <location>
        <begin position="154"/>
        <end position="175"/>
    </location>
</feature>